<feature type="compositionally biased region" description="Basic and acidic residues" evidence="1">
    <location>
        <begin position="92"/>
        <end position="104"/>
    </location>
</feature>
<evidence type="ECO:0000313" key="3">
    <source>
        <dbReference type="Proteomes" id="UP001165063"/>
    </source>
</evidence>
<name>A0A9W6YMW7_AMBMO</name>
<feature type="compositionally biased region" description="Polar residues" evidence="1">
    <location>
        <begin position="1"/>
        <end position="68"/>
    </location>
</feature>
<dbReference type="AlphaFoldDB" id="A0A9W6YMW7"/>
<dbReference type="EMBL" id="BSXU01000368">
    <property type="protein sequence ID" value="GMG20433.1"/>
    <property type="molecule type" value="Genomic_DNA"/>
</dbReference>
<sequence length="135" mass="15012">MSSSNEFQTTEQPQTSDIQTSRLENDAQPIQNLEKNPQPIQRTENDTQPLKTTQSNQSQHSGYENTTSIDEDGEKYAGANGDKDAGIFTLHNHHEHEEPRKVKETAANCDDEDHHHYAGATGGKSQKKPFTIGGH</sequence>
<organism evidence="2 3">
    <name type="scientific">Ambrosiozyma monospora</name>
    <name type="common">Yeast</name>
    <name type="synonym">Endomycopsis monosporus</name>
    <dbReference type="NCBI Taxonomy" id="43982"/>
    <lineage>
        <taxon>Eukaryota</taxon>
        <taxon>Fungi</taxon>
        <taxon>Dikarya</taxon>
        <taxon>Ascomycota</taxon>
        <taxon>Saccharomycotina</taxon>
        <taxon>Pichiomycetes</taxon>
        <taxon>Pichiales</taxon>
        <taxon>Pichiaceae</taxon>
        <taxon>Ambrosiozyma</taxon>
    </lineage>
</organism>
<dbReference type="Proteomes" id="UP001165063">
    <property type="component" value="Unassembled WGS sequence"/>
</dbReference>
<proteinExistence type="predicted"/>
<protein>
    <submittedName>
        <fullName evidence="2">Unnamed protein product</fullName>
    </submittedName>
</protein>
<reference evidence="2" key="1">
    <citation type="submission" date="2023-04" db="EMBL/GenBank/DDBJ databases">
        <title>Ambrosiozyma monospora NBRC 1965.</title>
        <authorList>
            <person name="Ichikawa N."/>
            <person name="Sato H."/>
            <person name="Tonouchi N."/>
        </authorList>
    </citation>
    <scope>NUCLEOTIDE SEQUENCE</scope>
    <source>
        <strain evidence="2">NBRC 1965</strain>
    </source>
</reference>
<keyword evidence="3" id="KW-1185">Reference proteome</keyword>
<gene>
    <name evidence="2" type="ORF">Amon01_000123200</name>
</gene>
<evidence type="ECO:0000313" key="2">
    <source>
        <dbReference type="EMBL" id="GMG20433.1"/>
    </source>
</evidence>
<feature type="region of interest" description="Disordered" evidence="1">
    <location>
        <begin position="1"/>
        <end position="135"/>
    </location>
</feature>
<comment type="caution">
    <text evidence="2">The sequence shown here is derived from an EMBL/GenBank/DDBJ whole genome shotgun (WGS) entry which is preliminary data.</text>
</comment>
<accession>A0A9W6YMW7</accession>
<evidence type="ECO:0000256" key="1">
    <source>
        <dbReference type="SAM" id="MobiDB-lite"/>
    </source>
</evidence>